<comment type="caution">
    <text evidence="1">The sequence shown here is derived from an EMBL/GenBank/DDBJ whole genome shotgun (WGS) entry which is preliminary data.</text>
</comment>
<dbReference type="AlphaFoldDB" id="A0AA36DQX9"/>
<gene>
    <name evidence="1" type="ORF">CYNAS_LOCUS3328</name>
</gene>
<evidence type="ECO:0000313" key="1">
    <source>
        <dbReference type="EMBL" id="CAJ0591345.1"/>
    </source>
</evidence>
<proteinExistence type="predicted"/>
<keyword evidence="2" id="KW-1185">Reference proteome</keyword>
<protein>
    <submittedName>
        <fullName evidence="1">Uncharacterized protein</fullName>
    </submittedName>
</protein>
<organism evidence="1 2">
    <name type="scientific">Cylicocyclus nassatus</name>
    <name type="common">Nematode worm</name>
    <dbReference type="NCBI Taxonomy" id="53992"/>
    <lineage>
        <taxon>Eukaryota</taxon>
        <taxon>Metazoa</taxon>
        <taxon>Ecdysozoa</taxon>
        <taxon>Nematoda</taxon>
        <taxon>Chromadorea</taxon>
        <taxon>Rhabditida</taxon>
        <taxon>Rhabditina</taxon>
        <taxon>Rhabditomorpha</taxon>
        <taxon>Strongyloidea</taxon>
        <taxon>Strongylidae</taxon>
        <taxon>Cylicocyclus</taxon>
    </lineage>
</organism>
<dbReference type="EMBL" id="CATQJL010000001">
    <property type="protein sequence ID" value="CAJ0591345.1"/>
    <property type="molecule type" value="Genomic_DNA"/>
</dbReference>
<evidence type="ECO:0000313" key="2">
    <source>
        <dbReference type="Proteomes" id="UP001176961"/>
    </source>
</evidence>
<sequence>MSEQKDDSIRQRSGMRCSRLLLTLILLLVGSISVLGDDALDRLREQQTADEHRKFYVHSITLRSNALLTQSEKVKKCLELSNIKIKPTDITENKLCEHIIEFNNWMSEQLKGVSEKVRGIYEKTLHDETVPWEIIKEQQDKLLSTLNDAEKKEFTELVERFTKKAEEDIVLYAHSYVNKMFSFTFGEVMPQYTMSEIPHP</sequence>
<accession>A0AA36DQX9</accession>
<reference evidence="1" key="1">
    <citation type="submission" date="2023-07" db="EMBL/GenBank/DDBJ databases">
        <authorList>
            <consortium name="CYATHOMIX"/>
        </authorList>
    </citation>
    <scope>NUCLEOTIDE SEQUENCE</scope>
    <source>
        <strain evidence="1">N/A</strain>
    </source>
</reference>
<dbReference type="Proteomes" id="UP001176961">
    <property type="component" value="Unassembled WGS sequence"/>
</dbReference>
<name>A0AA36DQX9_CYLNA</name>